<feature type="region of interest" description="Disordered" evidence="1">
    <location>
        <begin position="227"/>
        <end position="256"/>
    </location>
</feature>
<dbReference type="Gene3D" id="6.10.140.140">
    <property type="match status" value="1"/>
</dbReference>
<feature type="region of interest" description="Disordered" evidence="1">
    <location>
        <begin position="1"/>
        <end position="134"/>
    </location>
</feature>
<feature type="compositionally biased region" description="Basic and acidic residues" evidence="1">
    <location>
        <begin position="246"/>
        <end position="256"/>
    </location>
</feature>
<evidence type="ECO:0000259" key="2">
    <source>
        <dbReference type="PROSITE" id="PS50805"/>
    </source>
</evidence>
<dbReference type="PROSITE" id="PS50805">
    <property type="entry name" value="KRAB"/>
    <property type="match status" value="1"/>
</dbReference>
<dbReference type="SUPFAM" id="SSF109640">
    <property type="entry name" value="KRAB domain (Kruppel-associated box)"/>
    <property type="match status" value="1"/>
</dbReference>
<keyword evidence="4" id="KW-1185">Reference proteome</keyword>
<dbReference type="PANTHER" id="PTHR23232:SF142">
    <property type="entry name" value="GASTRULA ZINC FINGER PROTEIN XLCGF57.1-LIKE-RELATED"/>
    <property type="match status" value="1"/>
</dbReference>
<dbReference type="EMBL" id="JAOTOJ010000002">
    <property type="protein sequence ID" value="KAK9405308.1"/>
    <property type="molecule type" value="Genomic_DNA"/>
</dbReference>
<dbReference type="InterPro" id="IPR050169">
    <property type="entry name" value="Krueppel_C2H2_ZnF"/>
</dbReference>
<dbReference type="Proteomes" id="UP001474421">
    <property type="component" value="Unassembled WGS sequence"/>
</dbReference>
<dbReference type="CDD" id="cd07765">
    <property type="entry name" value="KRAB_A-box"/>
    <property type="match status" value="1"/>
</dbReference>
<feature type="domain" description="KRAB" evidence="2">
    <location>
        <begin position="157"/>
        <end position="231"/>
    </location>
</feature>
<organism evidence="3 4">
    <name type="scientific">Crotalus adamanteus</name>
    <name type="common">Eastern diamondback rattlesnake</name>
    <dbReference type="NCBI Taxonomy" id="8729"/>
    <lineage>
        <taxon>Eukaryota</taxon>
        <taxon>Metazoa</taxon>
        <taxon>Chordata</taxon>
        <taxon>Craniata</taxon>
        <taxon>Vertebrata</taxon>
        <taxon>Euteleostomi</taxon>
        <taxon>Lepidosauria</taxon>
        <taxon>Squamata</taxon>
        <taxon>Bifurcata</taxon>
        <taxon>Unidentata</taxon>
        <taxon>Episquamata</taxon>
        <taxon>Toxicofera</taxon>
        <taxon>Serpentes</taxon>
        <taxon>Colubroidea</taxon>
        <taxon>Viperidae</taxon>
        <taxon>Crotalinae</taxon>
        <taxon>Crotalus</taxon>
    </lineage>
</organism>
<gene>
    <name evidence="3" type="ORF">NXF25_004082</name>
</gene>
<proteinExistence type="predicted"/>
<evidence type="ECO:0000313" key="3">
    <source>
        <dbReference type="EMBL" id="KAK9405308.1"/>
    </source>
</evidence>
<feature type="compositionally biased region" description="Basic and acidic residues" evidence="1">
    <location>
        <begin position="71"/>
        <end position="100"/>
    </location>
</feature>
<dbReference type="PANTHER" id="PTHR23232">
    <property type="entry name" value="KRAB DOMAIN C2H2 ZINC FINGER"/>
    <property type="match status" value="1"/>
</dbReference>
<name>A0AAW1BTJ9_CROAD</name>
<sequence>MSAPPFPSARRPIKSEQLPPAPPPVSKPAEDLQGGALGRKRGPAGGALGPLARCAPSPREDPGGAPAKEPSLGEKRGLRNPDPFKEGSSEVDPHGPRAKGEPSLPSRVTFFREISQEEEAQDISPGDRTTSVDLPEASSLFSSGAARAIRLPAQSAVSFQEVAVCFTKEEWALLDSMQKSLHGEVMMENSRNVTSLGDEQETVNDQELNRVMSETFEEEIVSAGAWLGGEAMPAEPPPLLNRNRHERLEGRGGEEG</sequence>
<dbReference type="InterPro" id="IPR001909">
    <property type="entry name" value="KRAB"/>
</dbReference>
<comment type="caution">
    <text evidence="3">The sequence shown here is derived from an EMBL/GenBank/DDBJ whole genome shotgun (WGS) entry which is preliminary data.</text>
</comment>
<dbReference type="SMART" id="SM00349">
    <property type="entry name" value="KRAB"/>
    <property type="match status" value="1"/>
</dbReference>
<dbReference type="AlphaFoldDB" id="A0AAW1BTJ9"/>
<accession>A0AAW1BTJ9</accession>
<dbReference type="Pfam" id="PF01352">
    <property type="entry name" value="KRAB"/>
    <property type="match status" value="1"/>
</dbReference>
<protein>
    <submittedName>
        <fullName evidence="3">Zinc finger protein</fullName>
    </submittedName>
</protein>
<dbReference type="InterPro" id="IPR036051">
    <property type="entry name" value="KRAB_dom_sf"/>
</dbReference>
<evidence type="ECO:0000256" key="1">
    <source>
        <dbReference type="SAM" id="MobiDB-lite"/>
    </source>
</evidence>
<dbReference type="GO" id="GO:0006355">
    <property type="term" value="P:regulation of DNA-templated transcription"/>
    <property type="evidence" value="ECO:0007669"/>
    <property type="project" value="InterPro"/>
</dbReference>
<evidence type="ECO:0000313" key="4">
    <source>
        <dbReference type="Proteomes" id="UP001474421"/>
    </source>
</evidence>
<reference evidence="3 4" key="1">
    <citation type="journal article" date="2024" name="Proc. Natl. Acad. Sci. U.S.A.">
        <title>The genetic regulatory architecture and epigenomic basis for age-related changes in rattlesnake venom.</title>
        <authorList>
            <person name="Hogan M.P."/>
            <person name="Holding M.L."/>
            <person name="Nystrom G.S."/>
            <person name="Colston T.J."/>
            <person name="Bartlett D.A."/>
            <person name="Mason A.J."/>
            <person name="Ellsworth S.A."/>
            <person name="Rautsaw R.M."/>
            <person name="Lawrence K.C."/>
            <person name="Strickland J.L."/>
            <person name="He B."/>
            <person name="Fraser P."/>
            <person name="Margres M.J."/>
            <person name="Gilbert D.M."/>
            <person name="Gibbs H.L."/>
            <person name="Parkinson C.L."/>
            <person name="Rokyta D.R."/>
        </authorList>
    </citation>
    <scope>NUCLEOTIDE SEQUENCE [LARGE SCALE GENOMIC DNA]</scope>
    <source>
        <strain evidence="3">DRR0105</strain>
    </source>
</reference>